<feature type="compositionally biased region" description="Polar residues" evidence="1">
    <location>
        <begin position="167"/>
        <end position="188"/>
    </location>
</feature>
<feature type="compositionally biased region" description="Acidic residues" evidence="1">
    <location>
        <begin position="73"/>
        <end position="83"/>
    </location>
</feature>
<comment type="caution">
    <text evidence="2">The sequence shown here is derived from an EMBL/GenBank/DDBJ whole genome shotgun (WGS) entry which is preliminary data.</text>
</comment>
<dbReference type="AlphaFoldDB" id="A0A9Q5HU25"/>
<feature type="compositionally biased region" description="Basic residues" evidence="1">
    <location>
        <begin position="48"/>
        <end position="57"/>
    </location>
</feature>
<evidence type="ECO:0000313" key="2">
    <source>
        <dbReference type="EMBL" id="OCB86007.1"/>
    </source>
</evidence>
<protein>
    <submittedName>
        <fullName evidence="2">Uncharacterized protein</fullName>
    </submittedName>
</protein>
<feature type="region of interest" description="Disordered" evidence="1">
    <location>
        <begin position="1"/>
        <end position="98"/>
    </location>
</feature>
<evidence type="ECO:0000313" key="3">
    <source>
        <dbReference type="Proteomes" id="UP000757232"/>
    </source>
</evidence>
<gene>
    <name evidence="2" type="ORF">A7U60_g6902</name>
</gene>
<feature type="compositionally biased region" description="Basic and acidic residues" evidence="1">
    <location>
        <begin position="125"/>
        <end position="138"/>
    </location>
</feature>
<dbReference type="EMBL" id="LNZH02000205">
    <property type="protein sequence ID" value="OCB86007.1"/>
    <property type="molecule type" value="Genomic_DNA"/>
</dbReference>
<reference evidence="2" key="1">
    <citation type="submission" date="2016-06" db="EMBL/GenBank/DDBJ databases">
        <title>Draft Genome sequence of the fungus Inonotus baumii.</title>
        <authorList>
            <person name="Zhu H."/>
            <person name="Lin W."/>
        </authorList>
    </citation>
    <scope>NUCLEOTIDE SEQUENCE</scope>
    <source>
        <strain evidence="2">821</strain>
    </source>
</reference>
<feature type="region of interest" description="Disordered" evidence="1">
    <location>
        <begin position="125"/>
        <end position="188"/>
    </location>
</feature>
<dbReference type="Proteomes" id="UP000757232">
    <property type="component" value="Unassembled WGS sequence"/>
</dbReference>
<sequence>MSGSPMPVTASFFYPPCLTHGPYPEPLEPAPAHLARSVSLPGIERGRRSERRSRRAARGADIDAHGRRGGQPDADDWDGDDKEELPAYESVAVGGPPRYADVDVQHVGGLPVSVVTLPMTIPEARESRESLERERAVERALQQEVTGESSSPPSPDRRQAREAGSDITASAPSSLDRTGTRPNNPSSS</sequence>
<accession>A0A9Q5HU25</accession>
<keyword evidence="3" id="KW-1185">Reference proteome</keyword>
<dbReference type="OrthoDB" id="10636579at2759"/>
<name>A0A9Q5HU25_SANBA</name>
<feature type="compositionally biased region" description="Basic and acidic residues" evidence="1">
    <location>
        <begin position="155"/>
        <end position="164"/>
    </location>
</feature>
<evidence type="ECO:0000256" key="1">
    <source>
        <dbReference type="SAM" id="MobiDB-lite"/>
    </source>
</evidence>
<organism evidence="2 3">
    <name type="scientific">Sanghuangporus baumii</name>
    <name type="common">Phellinus baumii</name>
    <dbReference type="NCBI Taxonomy" id="108892"/>
    <lineage>
        <taxon>Eukaryota</taxon>
        <taxon>Fungi</taxon>
        <taxon>Dikarya</taxon>
        <taxon>Basidiomycota</taxon>
        <taxon>Agaricomycotina</taxon>
        <taxon>Agaricomycetes</taxon>
        <taxon>Hymenochaetales</taxon>
        <taxon>Hymenochaetaceae</taxon>
        <taxon>Sanghuangporus</taxon>
    </lineage>
</organism>
<proteinExistence type="predicted"/>